<keyword evidence="8 9" id="KW-0472">Membrane</keyword>
<comment type="similarity">
    <text evidence="3">Belongs to the cytochrome c oxidase subunit 6c family.</text>
</comment>
<evidence type="ECO:0008006" key="12">
    <source>
        <dbReference type="Google" id="ProtNLM"/>
    </source>
</evidence>
<evidence type="ECO:0000256" key="9">
    <source>
        <dbReference type="SAM" id="Phobius"/>
    </source>
</evidence>
<evidence type="ECO:0000313" key="10">
    <source>
        <dbReference type="EMBL" id="KAK7101045.1"/>
    </source>
</evidence>
<comment type="subcellular location">
    <subcellularLocation>
        <location evidence="1">Mitochondrion inner membrane</location>
        <topology evidence="1">Single-pass membrane protein</topology>
    </subcellularLocation>
</comment>
<reference evidence="10 11" key="1">
    <citation type="submission" date="2024-02" db="EMBL/GenBank/DDBJ databases">
        <title>Chromosome-scale genome assembly of the rough periwinkle Littorina saxatilis.</title>
        <authorList>
            <person name="De Jode A."/>
            <person name="Faria R."/>
            <person name="Formenti G."/>
            <person name="Sims Y."/>
            <person name="Smith T.P."/>
            <person name="Tracey A."/>
            <person name="Wood J.M.D."/>
            <person name="Zagrodzka Z.B."/>
            <person name="Johannesson K."/>
            <person name="Butlin R.K."/>
            <person name="Leder E.H."/>
        </authorList>
    </citation>
    <scope>NUCLEOTIDE SEQUENCE [LARGE SCALE GENOMIC DNA]</scope>
    <source>
        <strain evidence="10">Snail1</strain>
        <tissue evidence="10">Muscle</tissue>
    </source>
</reference>
<evidence type="ECO:0000256" key="1">
    <source>
        <dbReference type="ARBA" id="ARBA00004434"/>
    </source>
</evidence>
<comment type="caution">
    <text evidence="10">The sequence shown here is derived from an EMBL/GenBank/DDBJ whole genome shotgun (WGS) entry which is preliminary data.</text>
</comment>
<dbReference type="GO" id="GO:0005743">
    <property type="term" value="C:mitochondrial inner membrane"/>
    <property type="evidence" value="ECO:0007669"/>
    <property type="project" value="UniProtKB-SubCell"/>
</dbReference>
<dbReference type="Proteomes" id="UP001374579">
    <property type="component" value="Unassembled WGS sequence"/>
</dbReference>
<comment type="pathway">
    <text evidence="2">Energy metabolism; oxidative phosphorylation.</text>
</comment>
<evidence type="ECO:0000256" key="3">
    <source>
        <dbReference type="ARBA" id="ARBA00007204"/>
    </source>
</evidence>
<dbReference type="AlphaFoldDB" id="A0AAN9GBS0"/>
<evidence type="ECO:0000256" key="4">
    <source>
        <dbReference type="ARBA" id="ARBA00022692"/>
    </source>
</evidence>
<dbReference type="PANTHER" id="PTHR48416:SF1">
    <property type="entry name" value="CYTOCHROME C OXIDASE SUBUNIT 6C"/>
    <property type="match status" value="1"/>
</dbReference>
<organism evidence="10 11">
    <name type="scientific">Littorina saxatilis</name>
    <dbReference type="NCBI Taxonomy" id="31220"/>
    <lineage>
        <taxon>Eukaryota</taxon>
        <taxon>Metazoa</taxon>
        <taxon>Spiralia</taxon>
        <taxon>Lophotrochozoa</taxon>
        <taxon>Mollusca</taxon>
        <taxon>Gastropoda</taxon>
        <taxon>Caenogastropoda</taxon>
        <taxon>Littorinimorpha</taxon>
        <taxon>Littorinoidea</taxon>
        <taxon>Littorinidae</taxon>
        <taxon>Littorina</taxon>
    </lineage>
</organism>
<feature type="transmembrane region" description="Helical" evidence="9">
    <location>
        <begin position="20"/>
        <end position="38"/>
    </location>
</feature>
<sequence length="81" mass="9202">MSVARPALRGFLKSDLKRNFIIATAVSIVSTLAWRVGICDDRKNKYAEFYKTYDAQKDFERMKLKGVFHSVNPDGSVGEGW</sequence>
<keyword evidence="5" id="KW-0999">Mitochondrion inner membrane</keyword>
<evidence type="ECO:0000256" key="8">
    <source>
        <dbReference type="ARBA" id="ARBA00023136"/>
    </source>
</evidence>
<evidence type="ECO:0000256" key="5">
    <source>
        <dbReference type="ARBA" id="ARBA00022792"/>
    </source>
</evidence>
<keyword evidence="4 9" id="KW-0812">Transmembrane</keyword>
<dbReference type="InterPro" id="IPR051389">
    <property type="entry name" value="Cytochrome_c_oxidase_VIc"/>
</dbReference>
<dbReference type="InterPro" id="IPR037169">
    <property type="entry name" value="Cytochrome_c_oxidase_VIc_sf"/>
</dbReference>
<dbReference type="InterPro" id="IPR034884">
    <property type="entry name" value="Cytochrome_c_oxidase_VIc/VIIs"/>
</dbReference>
<accession>A0AAN9GBS0</accession>
<dbReference type="EMBL" id="JBAMIC010000011">
    <property type="protein sequence ID" value="KAK7101045.1"/>
    <property type="molecule type" value="Genomic_DNA"/>
</dbReference>
<dbReference type="CDD" id="cd22901">
    <property type="entry name" value="CcO_VIc"/>
    <property type="match status" value="1"/>
</dbReference>
<dbReference type="Pfam" id="PF02937">
    <property type="entry name" value="COX6C"/>
    <property type="match status" value="1"/>
</dbReference>
<keyword evidence="11" id="KW-1185">Reference proteome</keyword>
<gene>
    <name evidence="10" type="ORF">V1264_023891</name>
</gene>
<evidence type="ECO:0000313" key="11">
    <source>
        <dbReference type="Proteomes" id="UP001374579"/>
    </source>
</evidence>
<keyword evidence="7" id="KW-0496">Mitochondrion</keyword>
<dbReference type="PANTHER" id="PTHR48416">
    <property type="entry name" value="CYTOCHROME C OXIDASE SUBUNIT 6C"/>
    <property type="match status" value="1"/>
</dbReference>
<proteinExistence type="inferred from homology"/>
<name>A0AAN9GBS0_9CAEN</name>
<dbReference type="SUPFAM" id="SSF81415">
    <property type="entry name" value="Mitochondrial cytochrome c oxidase subunit VIc"/>
    <property type="match status" value="1"/>
</dbReference>
<evidence type="ECO:0000256" key="6">
    <source>
        <dbReference type="ARBA" id="ARBA00022989"/>
    </source>
</evidence>
<protein>
    <recommendedName>
        <fullName evidence="12">Mitochondrial cytochrome c oxidase subunit VIc/VIIs domain-containing protein</fullName>
    </recommendedName>
</protein>
<evidence type="ECO:0000256" key="7">
    <source>
        <dbReference type="ARBA" id="ARBA00023128"/>
    </source>
</evidence>
<dbReference type="Gene3D" id="4.10.93.10">
    <property type="entry name" value="Mitochondrial cytochrome c oxidase subunit VIc/VIIs"/>
    <property type="match status" value="1"/>
</dbReference>
<evidence type="ECO:0000256" key="2">
    <source>
        <dbReference type="ARBA" id="ARBA00004673"/>
    </source>
</evidence>
<keyword evidence="6 9" id="KW-1133">Transmembrane helix</keyword>